<dbReference type="Pfam" id="PF00169">
    <property type="entry name" value="PH"/>
    <property type="match status" value="1"/>
</dbReference>
<evidence type="ECO:0000256" key="4">
    <source>
        <dbReference type="ARBA" id="ARBA00023054"/>
    </source>
</evidence>
<proteinExistence type="inferred from homology"/>
<dbReference type="GO" id="GO:0016020">
    <property type="term" value="C:membrane"/>
    <property type="evidence" value="ECO:0000318"/>
    <property type="project" value="GO_Central"/>
</dbReference>
<dbReference type="PANTHER" id="PTHR10972">
    <property type="entry name" value="OXYSTEROL-BINDING PROTEIN-RELATED"/>
    <property type="match status" value="1"/>
</dbReference>
<dbReference type="InterPro" id="IPR000648">
    <property type="entry name" value="Oxysterol-bd"/>
</dbReference>
<keyword evidence="3" id="KW-0813">Transport</keyword>
<dbReference type="SUPFAM" id="SSF144000">
    <property type="entry name" value="Oxysterol-binding protein-like"/>
    <property type="match status" value="1"/>
</dbReference>
<feature type="region of interest" description="Disordered" evidence="7">
    <location>
        <begin position="286"/>
        <end position="311"/>
    </location>
</feature>
<dbReference type="GO" id="GO:0032934">
    <property type="term" value="F:sterol binding"/>
    <property type="evidence" value="ECO:0000318"/>
    <property type="project" value="GO_Central"/>
</dbReference>
<dbReference type="Gene3D" id="2.30.29.30">
    <property type="entry name" value="Pleckstrin-homology domain (PH domain)/Phosphotyrosine-binding domain (PTB)"/>
    <property type="match status" value="1"/>
</dbReference>
<keyword evidence="6" id="KW-0446">Lipid-binding</keyword>
<dbReference type="GO" id="GO:0006869">
    <property type="term" value="P:lipid transport"/>
    <property type="evidence" value="ECO:0007669"/>
    <property type="project" value="UniProtKB-KW"/>
</dbReference>
<evidence type="ECO:0000256" key="6">
    <source>
        <dbReference type="ARBA" id="ARBA00023121"/>
    </source>
</evidence>
<dbReference type="Gene3D" id="2.40.160.120">
    <property type="match status" value="1"/>
</dbReference>
<feature type="domain" description="PH" evidence="8">
    <location>
        <begin position="71"/>
        <end position="196"/>
    </location>
</feature>
<dbReference type="PANTHER" id="PTHR10972:SF88">
    <property type="entry name" value="OXYSTEROL-BINDING PROTEIN-RELATED PROTEIN 2B"/>
    <property type="match status" value="1"/>
</dbReference>
<dbReference type="OMA" id="PCDQNEG"/>
<evidence type="ECO:0000313" key="9">
    <source>
        <dbReference type="EMBL" id="KMZ57505.1"/>
    </source>
</evidence>
<dbReference type="GO" id="GO:0005829">
    <property type="term" value="C:cytosol"/>
    <property type="evidence" value="ECO:0000318"/>
    <property type="project" value="GO_Central"/>
</dbReference>
<feature type="region of interest" description="Disordered" evidence="7">
    <location>
        <begin position="23"/>
        <end position="62"/>
    </location>
</feature>
<dbReference type="FunFam" id="2.40.160.120:FF:000012">
    <property type="entry name" value="Oxysterol-binding protein-related protein 2A"/>
    <property type="match status" value="1"/>
</dbReference>
<evidence type="ECO:0000256" key="2">
    <source>
        <dbReference type="ARBA" id="ARBA00008842"/>
    </source>
</evidence>
<keyword evidence="5" id="KW-0445">Lipid transport</keyword>
<dbReference type="Gene3D" id="3.30.70.3490">
    <property type="match status" value="1"/>
</dbReference>
<comment type="function">
    <text evidence="1">May be involved in the transport of sterols.</text>
</comment>
<dbReference type="AlphaFoldDB" id="A0A0K9NND6"/>
<evidence type="ECO:0000313" key="10">
    <source>
        <dbReference type="Proteomes" id="UP000036987"/>
    </source>
</evidence>
<accession>A0A0K9NND6</accession>
<dbReference type="SUPFAM" id="SSF50729">
    <property type="entry name" value="PH domain-like"/>
    <property type="match status" value="1"/>
</dbReference>
<evidence type="ECO:0000256" key="5">
    <source>
        <dbReference type="ARBA" id="ARBA00023055"/>
    </source>
</evidence>
<organism evidence="9 10">
    <name type="scientific">Zostera marina</name>
    <name type="common">Eelgrass</name>
    <dbReference type="NCBI Taxonomy" id="29655"/>
    <lineage>
        <taxon>Eukaryota</taxon>
        <taxon>Viridiplantae</taxon>
        <taxon>Streptophyta</taxon>
        <taxon>Embryophyta</taxon>
        <taxon>Tracheophyta</taxon>
        <taxon>Spermatophyta</taxon>
        <taxon>Magnoliopsida</taxon>
        <taxon>Liliopsida</taxon>
        <taxon>Zosteraceae</taxon>
        <taxon>Zostera</taxon>
    </lineage>
</organism>
<gene>
    <name evidence="9" type="ORF">ZOSMA_85G00720</name>
</gene>
<comment type="caution">
    <text evidence="9">The sequence shown here is derived from an EMBL/GenBank/DDBJ whole genome shotgun (WGS) entry which is preliminary data.</text>
</comment>
<name>A0A0K9NND6_ZOSMR</name>
<comment type="similarity">
    <text evidence="2">Belongs to the OSBP family.</text>
</comment>
<evidence type="ECO:0000256" key="7">
    <source>
        <dbReference type="SAM" id="MobiDB-lite"/>
    </source>
</evidence>
<dbReference type="OrthoDB" id="14833at2759"/>
<keyword evidence="10" id="KW-1185">Reference proteome</keyword>
<evidence type="ECO:0000256" key="3">
    <source>
        <dbReference type="ARBA" id="ARBA00022448"/>
    </source>
</evidence>
<dbReference type="Pfam" id="PF01237">
    <property type="entry name" value="Oxysterol_BP"/>
    <property type="match status" value="1"/>
</dbReference>
<evidence type="ECO:0000256" key="1">
    <source>
        <dbReference type="ARBA" id="ARBA00003361"/>
    </source>
</evidence>
<dbReference type="Proteomes" id="UP000036987">
    <property type="component" value="Unassembled WGS sequence"/>
</dbReference>
<keyword evidence="4" id="KW-0175">Coiled coil</keyword>
<sequence length="760" mass="87181">MRTRAMHPLCCIRVDCPCGGGSGIDEHSPSPSPSLSVRDRMDAEEEEIRRKRPPRKANAVGRGLEEVTTGSVVFAGVLHKWTNYGKGWRSRWFSLKNGVLSYSKVRVDGDDVRYGDSCDDVRLIGGSRIGERRGRRKQANGQVGAGVVHLKISSFRESRSDDKRFYVFSTTKTLQLKTDSKKTRAAWIEALLSSRCKYPPRTLSEQLSFIHNDESFSTEKLRKRLLDEGVNESIVKDCERIMRSEFSLFEERLSLLALRRQLEEVNVDTENDGIQESQLLIKSGFSSSDHGKYSEYSTTESSDDVEKQEVDELSDEDGLSSYFDANEFLLDSSIDCNPIGSIVDAAVSRSMEENKTDFSLYKLTKVERRKRLPTPIEKEKGVSLWSMIKDNVGKDLTRVCLPVYFNEPLSSLQKCFEDLEYSHLLDQAYEHGKKGNSLMRILNVAAFAVSGYASSEGRLCKPFNPMLGETYEADYPEKGLRFFSEKVSHHPMSIACHCEGRCWKFWGDSNLRSKFWGRSIQLDPIGVITLEFDDGEIFQWSKVTTSIYNLILGKVYCDHHGTMSIKGNRGYSCTLKFKEQSLLDRNPHQVQGYVENVNGVKVATLMGKWDDSMYYTEGYDVSQKFHYLMKNSSLLWRKNIAPDNPTRYNLTSFAITLNELTSELEEKLPPTDSRRRPDQRHLENGEYEKANAEKLRLEQRQRMSRKLQEDGWKPRWFNRDSENSTYHYVGGYWQARELKQWEGCPDVFGDLSNTPSIHHQ</sequence>
<feature type="region of interest" description="Disordered" evidence="7">
    <location>
        <begin position="665"/>
        <end position="695"/>
    </location>
</feature>
<dbReference type="PROSITE" id="PS50003">
    <property type="entry name" value="PH_DOMAIN"/>
    <property type="match status" value="1"/>
</dbReference>
<dbReference type="SMART" id="SM00233">
    <property type="entry name" value="PH"/>
    <property type="match status" value="1"/>
</dbReference>
<dbReference type="EMBL" id="LFYR01002060">
    <property type="protein sequence ID" value="KMZ57505.1"/>
    <property type="molecule type" value="Genomic_DNA"/>
</dbReference>
<dbReference type="STRING" id="29655.A0A0K9NND6"/>
<dbReference type="InterPro" id="IPR011993">
    <property type="entry name" value="PH-like_dom_sf"/>
</dbReference>
<reference evidence="10" key="1">
    <citation type="journal article" date="2016" name="Nature">
        <title>The genome of the seagrass Zostera marina reveals angiosperm adaptation to the sea.</title>
        <authorList>
            <person name="Olsen J.L."/>
            <person name="Rouze P."/>
            <person name="Verhelst B."/>
            <person name="Lin Y.-C."/>
            <person name="Bayer T."/>
            <person name="Collen J."/>
            <person name="Dattolo E."/>
            <person name="De Paoli E."/>
            <person name="Dittami S."/>
            <person name="Maumus F."/>
            <person name="Michel G."/>
            <person name="Kersting A."/>
            <person name="Lauritano C."/>
            <person name="Lohaus R."/>
            <person name="Toepel M."/>
            <person name="Tonon T."/>
            <person name="Vanneste K."/>
            <person name="Amirebrahimi M."/>
            <person name="Brakel J."/>
            <person name="Bostroem C."/>
            <person name="Chovatia M."/>
            <person name="Grimwood J."/>
            <person name="Jenkins J.W."/>
            <person name="Jueterbock A."/>
            <person name="Mraz A."/>
            <person name="Stam W.T."/>
            <person name="Tice H."/>
            <person name="Bornberg-Bauer E."/>
            <person name="Green P.J."/>
            <person name="Pearson G.A."/>
            <person name="Procaccini G."/>
            <person name="Duarte C.M."/>
            <person name="Schmutz J."/>
            <person name="Reusch T.B.H."/>
            <person name="Van de Peer Y."/>
        </authorList>
    </citation>
    <scope>NUCLEOTIDE SEQUENCE [LARGE SCALE GENOMIC DNA]</scope>
    <source>
        <strain evidence="10">cv. Finnish</strain>
    </source>
</reference>
<evidence type="ECO:0000259" key="8">
    <source>
        <dbReference type="PROSITE" id="PS50003"/>
    </source>
</evidence>
<dbReference type="InterPro" id="IPR001849">
    <property type="entry name" value="PH_domain"/>
</dbReference>
<dbReference type="InterPro" id="IPR037239">
    <property type="entry name" value="OSBP_sf"/>
</dbReference>
<dbReference type="FunFam" id="3.30.70.3490:FF:000013">
    <property type="entry name" value="Oxysterol-binding protein-related protein 2A"/>
    <property type="match status" value="1"/>
</dbReference>
<protein>
    <submittedName>
        <fullName evidence="9">Oxysterol-binding protein-related protein 2A</fullName>
    </submittedName>
</protein>